<keyword evidence="3 6" id="KW-0799">Topoisomerase</keyword>
<keyword evidence="4 6" id="KW-0238">DNA-binding</keyword>
<dbReference type="InterPro" id="IPR014721">
    <property type="entry name" value="Ribsml_uS5_D2-typ_fold_subgr"/>
</dbReference>
<evidence type="ECO:0000256" key="5">
    <source>
        <dbReference type="ARBA" id="ARBA00023235"/>
    </source>
</evidence>
<feature type="binding site" evidence="6">
    <location>
        <begin position="133"/>
        <end position="140"/>
    </location>
    <ligand>
        <name>ATP</name>
        <dbReference type="ChEBI" id="CHEBI:30616"/>
    </ligand>
</feature>
<comment type="similarity">
    <text evidence="6">Belongs to the TOP6B family.</text>
</comment>
<feature type="binding site" evidence="6">
    <location>
        <position position="102"/>
    </location>
    <ligand>
        <name>ATP</name>
        <dbReference type="ChEBI" id="CHEBI:30616"/>
    </ligand>
</feature>
<dbReference type="Pfam" id="PF09239">
    <property type="entry name" value="Topo-VIb_trans"/>
    <property type="match status" value="1"/>
</dbReference>
<name>A0A832V9I9_9ARCH</name>
<protein>
    <recommendedName>
        <fullName evidence="6">Type 2 DNA topoisomerase 6 subunit B</fullName>
        <ecNumber evidence="6">5.6.2.2</ecNumber>
    </recommendedName>
    <alternativeName>
        <fullName evidence="6">Type II DNA topoisomerase VI subunit B</fullName>
        <shortName evidence="6">TopoVI-B</shortName>
    </alternativeName>
</protein>
<comment type="caution">
    <text evidence="8">The sequence shown here is derived from an EMBL/GenBank/DDBJ whole genome shotgun (WGS) entry which is preliminary data.</text>
</comment>
<feature type="binding site" evidence="6">
    <location>
        <position position="67"/>
    </location>
    <ligand>
        <name>ATP</name>
        <dbReference type="ChEBI" id="CHEBI:30616"/>
    </ligand>
</feature>
<dbReference type="InterPro" id="IPR036890">
    <property type="entry name" value="HATPase_C_sf"/>
</dbReference>
<dbReference type="InterPro" id="IPR020568">
    <property type="entry name" value="Ribosomal_Su5_D2-typ_SF"/>
</dbReference>
<dbReference type="SMART" id="SM00387">
    <property type="entry name" value="HATPase_c"/>
    <property type="match status" value="1"/>
</dbReference>
<dbReference type="SUPFAM" id="SSF55874">
    <property type="entry name" value="ATPase domain of HSP90 chaperone/DNA topoisomerase II/histidine kinase"/>
    <property type="match status" value="1"/>
</dbReference>
<dbReference type="NCBIfam" id="TIGR01052">
    <property type="entry name" value="top6b"/>
    <property type="match status" value="1"/>
</dbReference>
<dbReference type="Pfam" id="PF02518">
    <property type="entry name" value="HATPase_c"/>
    <property type="match status" value="1"/>
</dbReference>
<dbReference type="GO" id="GO:0003677">
    <property type="term" value="F:DNA binding"/>
    <property type="evidence" value="ECO:0007669"/>
    <property type="project" value="UniProtKB-UniRule"/>
</dbReference>
<dbReference type="EMBL" id="DVAB01000008">
    <property type="protein sequence ID" value="HIK00091.1"/>
    <property type="molecule type" value="Genomic_DNA"/>
</dbReference>
<feature type="binding site" evidence="6">
    <location>
        <position position="455"/>
    </location>
    <ligand>
        <name>ATP</name>
        <dbReference type="ChEBI" id="CHEBI:30616"/>
    </ligand>
</feature>
<gene>
    <name evidence="6 8" type="primary">top6B</name>
    <name evidence="8" type="ORF">H1016_00945</name>
</gene>
<evidence type="ECO:0000256" key="2">
    <source>
        <dbReference type="ARBA" id="ARBA00022840"/>
    </source>
</evidence>
<dbReference type="GO" id="GO:0006260">
    <property type="term" value="P:DNA replication"/>
    <property type="evidence" value="ECO:0007669"/>
    <property type="project" value="UniProtKB-UniRule"/>
</dbReference>
<keyword evidence="5 6" id="KW-0413">Isomerase</keyword>
<dbReference type="PANTHER" id="PTHR48444:SF1">
    <property type="entry name" value="DNA TOPOISOMERASE 6 SUBUNIT B"/>
    <property type="match status" value="1"/>
</dbReference>
<dbReference type="NCBIfam" id="NF003218">
    <property type="entry name" value="PRK04184.1"/>
    <property type="match status" value="1"/>
</dbReference>
<dbReference type="InterPro" id="IPR005734">
    <property type="entry name" value="TopoVI_B"/>
</dbReference>
<evidence type="ECO:0000256" key="3">
    <source>
        <dbReference type="ARBA" id="ARBA00023029"/>
    </source>
</evidence>
<feature type="domain" description="Histidine kinase/HSP90-like ATPase" evidence="7">
    <location>
        <begin position="52"/>
        <end position="176"/>
    </location>
</feature>
<dbReference type="AlphaFoldDB" id="A0A832V9I9"/>
<dbReference type="GO" id="GO:0003918">
    <property type="term" value="F:DNA topoisomerase type II (double strand cut, ATP-hydrolyzing) activity"/>
    <property type="evidence" value="ECO:0007669"/>
    <property type="project" value="UniProtKB-UniRule"/>
</dbReference>
<evidence type="ECO:0000256" key="4">
    <source>
        <dbReference type="ARBA" id="ARBA00023125"/>
    </source>
</evidence>
<evidence type="ECO:0000259" key="7">
    <source>
        <dbReference type="SMART" id="SM00387"/>
    </source>
</evidence>
<keyword evidence="1 6" id="KW-0547">Nucleotide-binding</keyword>
<dbReference type="PANTHER" id="PTHR48444">
    <property type="entry name" value="DNA TOPOISOMERASE 6 SUBUNIT B"/>
    <property type="match status" value="1"/>
</dbReference>
<dbReference type="Gene3D" id="3.30.565.10">
    <property type="entry name" value="Histidine kinase-like ATPase, C-terminal domain"/>
    <property type="match status" value="1"/>
</dbReference>
<keyword evidence="9" id="KW-1185">Reference proteome</keyword>
<keyword evidence="2 6" id="KW-0067">ATP-binding</keyword>
<feature type="binding site" evidence="6">
    <location>
        <begin position="123"/>
        <end position="124"/>
    </location>
    <ligand>
        <name>ATP</name>
        <dbReference type="ChEBI" id="CHEBI:30616"/>
    </ligand>
</feature>
<dbReference type="InterPro" id="IPR015320">
    <property type="entry name" value="TopoVI_B_transducer"/>
</dbReference>
<comment type="catalytic activity">
    <reaction evidence="6">
        <text>ATP-dependent breakage, passage and rejoining of double-stranded DNA.</text>
        <dbReference type="EC" id="5.6.2.2"/>
    </reaction>
</comment>
<dbReference type="PIRSF" id="PIRSF006553">
    <property type="entry name" value="TopoVI_B"/>
    <property type="match status" value="1"/>
</dbReference>
<dbReference type="GO" id="GO:0006265">
    <property type="term" value="P:DNA topological change"/>
    <property type="evidence" value="ECO:0007669"/>
    <property type="project" value="UniProtKB-UniRule"/>
</dbReference>
<comment type="function">
    <text evidence="6">Relaxes both positive and negative superturns and exhibits a strong decatenase activity.</text>
</comment>
<dbReference type="CDD" id="cd00823">
    <property type="entry name" value="TopoIIB_Trans"/>
    <property type="match status" value="1"/>
</dbReference>
<dbReference type="InterPro" id="IPR003594">
    <property type="entry name" value="HATPase_dom"/>
</dbReference>
<dbReference type="SUPFAM" id="SSF54211">
    <property type="entry name" value="Ribosomal protein S5 domain 2-like"/>
    <property type="match status" value="1"/>
</dbReference>
<dbReference type="GO" id="GO:0005524">
    <property type="term" value="F:ATP binding"/>
    <property type="evidence" value="ECO:0007669"/>
    <property type="project" value="UniProtKB-UniRule"/>
</dbReference>
<dbReference type="Proteomes" id="UP000646946">
    <property type="component" value="Unassembled WGS sequence"/>
</dbReference>
<dbReference type="Gene3D" id="3.30.230.10">
    <property type="match status" value="1"/>
</dbReference>
<reference evidence="8 9" key="1">
    <citation type="journal article" name="Nat. Commun.">
        <title>Undinarchaeota illuminate DPANN phylogeny and the impact of gene transfer on archaeal evolution.</title>
        <authorList>
            <person name="Dombrowski N."/>
            <person name="Williams T.A."/>
            <person name="Sun J."/>
            <person name="Woodcroft B.J."/>
            <person name="Lee J.H."/>
            <person name="Minh B.Q."/>
            <person name="Rinke C."/>
            <person name="Spang A."/>
        </authorList>
    </citation>
    <scope>NUCLEOTIDE SEQUENCE [LARGE SCALE GENOMIC DNA]</scope>
    <source>
        <strain evidence="8">MAG_bin1129</strain>
    </source>
</reference>
<sequence>MAQKEKQKLKAKVEEEEGPIKQVSAEELFKEFREVNVSQFFAKNKQYLGYVGKVKSLTTVIHELVTNSLDACEEAGILPDLKVKVEQIGEKDAEHYKVTVEDNGPGIPEANIEKVFGQLLAGTKFHRNIQLRGQQGIGASGAVLFAQMTTGKPTYVKSGTGKGKIIEIHVMLDTKAGAPKILDKKVQSGEWRGTLVSSEFKGVQYTKGQKGPYEYVRWTAAANPHTKIKFKDPENEVVFERVVKEIPQRPVESKPHPSGVETHDLLELAHHSTAHKVSSFLVNELTRVSADKVAEIQKLVNFDLGISPKKIEWTQAEQLAQAFKKIKWMAPPAMGLIPIGEKTIEKALKSLLQPEFVMARTREPRVYKGGIPFLIEVAIAYAGNAGRETPEGKRAELMRFANRAPLLFDGGACVTTAAMNSIEWKRYHVQDLENEPITIFVNLISTHVPYTSAGKQSIAEEEEIYEEIRFALMQILRDLQIFLGGKRRAAEREEKKKIFEKYIPETAKALTKLTGEKEETLIKKLEKLVYDRFGKDFSKEPEEEKEEVEEGDVSEE</sequence>
<evidence type="ECO:0000313" key="9">
    <source>
        <dbReference type="Proteomes" id="UP000646946"/>
    </source>
</evidence>
<dbReference type="EC" id="5.6.2.2" evidence="6"/>
<proteinExistence type="inferred from homology"/>
<dbReference type="HAMAP" id="MF_00322">
    <property type="entry name" value="Top6B"/>
    <property type="match status" value="1"/>
</dbReference>
<accession>A0A832V9I9</accession>
<dbReference type="Gene3D" id="1.10.8.50">
    <property type="match status" value="1"/>
</dbReference>
<evidence type="ECO:0000256" key="6">
    <source>
        <dbReference type="HAMAP-Rule" id="MF_00322"/>
    </source>
</evidence>
<comment type="subunit">
    <text evidence="6">Homodimer. Heterotetramer of two Top6A and two Top6B chains.</text>
</comment>
<organism evidence="8 9">
    <name type="scientific">Candidatus Naiadarchaeum limnaeum</name>
    <dbReference type="NCBI Taxonomy" id="2756139"/>
    <lineage>
        <taxon>Archaea</taxon>
        <taxon>Candidatus Undinarchaeota</taxon>
        <taxon>Candidatus Undinarchaeia</taxon>
        <taxon>Candidatus Naiadarchaeales</taxon>
        <taxon>Candidatus Naiadarchaeaceae</taxon>
        <taxon>Candidatus Naiadarchaeum</taxon>
    </lineage>
</organism>
<evidence type="ECO:0000256" key="1">
    <source>
        <dbReference type="ARBA" id="ARBA00022741"/>
    </source>
</evidence>
<evidence type="ECO:0000313" key="8">
    <source>
        <dbReference type="EMBL" id="HIK00091.1"/>
    </source>
</evidence>